<organism evidence="1 2">
    <name type="scientific">Lutibacter holmesii</name>
    <dbReference type="NCBI Taxonomy" id="1137985"/>
    <lineage>
        <taxon>Bacteria</taxon>
        <taxon>Pseudomonadati</taxon>
        <taxon>Bacteroidota</taxon>
        <taxon>Flavobacteriia</taxon>
        <taxon>Flavobacteriales</taxon>
        <taxon>Flavobacteriaceae</taxon>
        <taxon>Lutibacter</taxon>
    </lineage>
</organism>
<dbReference type="Proteomes" id="UP001597241">
    <property type="component" value="Unassembled WGS sequence"/>
</dbReference>
<reference evidence="2" key="1">
    <citation type="journal article" date="2019" name="Int. J. Syst. Evol. Microbiol.">
        <title>The Global Catalogue of Microorganisms (GCM) 10K type strain sequencing project: providing services to taxonomists for standard genome sequencing and annotation.</title>
        <authorList>
            <consortium name="The Broad Institute Genomics Platform"/>
            <consortium name="The Broad Institute Genome Sequencing Center for Infectious Disease"/>
            <person name="Wu L."/>
            <person name="Ma J."/>
        </authorList>
    </citation>
    <scope>NUCLEOTIDE SEQUENCE [LARGE SCALE GENOMIC DNA]</scope>
    <source>
        <strain evidence="2">CCUG 62221</strain>
    </source>
</reference>
<evidence type="ECO:0008006" key="3">
    <source>
        <dbReference type="Google" id="ProtNLM"/>
    </source>
</evidence>
<proteinExistence type="predicted"/>
<comment type="caution">
    <text evidence="1">The sequence shown here is derived from an EMBL/GenBank/DDBJ whole genome shotgun (WGS) entry which is preliminary data.</text>
</comment>
<protein>
    <recommendedName>
        <fullName evidence="3">Nif11 family protein</fullName>
    </recommendedName>
</protein>
<accession>A0ABW3WT86</accession>
<dbReference type="EMBL" id="JBHTMV010000009">
    <property type="protein sequence ID" value="MFD1294793.1"/>
    <property type="molecule type" value="Genomic_DNA"/>
</dbReference>
<dbReference type="RefSeq" id="WP_386810148.1">
    <property type="nucleotide sequence ID" value="NZ_JBHTMV010000009.1"/>
</dbReference>
<sequence>MALSKALNFVTEAIKNEQLRALCSKLTKEELLLQLNFNEVEFEDAINMGLVKCQTYEQAEAYQQLRIWFLLI</sequence>
<gene>
    <name evidence="1" type="ORF">ACFQ5N_13195</name>
</gene>
<name>A0ABW3WT86_9FLAO</name>
<evidence type="ECO:0000313" key="1">
    <source>
        <dbReference type="EMBL" id="MFD1294793.1"/>
    </source>
</evidence>
<keyword evidence="2" id="KW-1185">Reference proteome</keyword>
<evidence type="ECO:0000313" key="2">
    <source>
        <dbReference type="Proteomes" id="UP001597241"/>
    </source>
</evidence>